<accession>A0A0J9CVE7</accession>
<evidence type="ECO:0000256" key="1">
    <source>
        <dbReference type="ARBA" id="ARBA00006484"/>
    </source>
</evidence>
<evidence type="ECO:0000313" key="6">
    <source>
        <dbReference type="Proteomes" id="UP000219422"/>
    </source>
</evidence>
<dbReference type="Proteomes" id="UP000219422">
    <property type="component" value="Chromosome"/>
</dbReference>
<dbReference type="AlphaFoldDB" id="A0A0J9CVE7"/>
<organism evidence="3 6">
    <name type="scientific">Sphingobium yanoikuyae</name>
    <name type="common">Sphingomonas yanoikuyae</name>
    <dbReference type="NCBI Taxonomy" id="13690"/>
    <lineage>
        <taxon>Bacteria</taxon>
        <taxon>Pseudomonadati</taxon>
        <taxon>Pseudomonadota</taxon>
        <taxon>Alphaproteobacteria</taxon>
        <taxon>Sphingomonadales</taxon>
        <taxon>Sphingomonadaceae</taxon>
        <taxon>Sphingobium</taxon>
    </lineage>
</organism>
<dbReference type="Proteomes" id="UP000037029">
    <property type="component" value="Chromosome"/>
</dbReference>
<protein>
    <submittedName>
        <fullName evidence="3">Daunorubicin C-13 ketoreductase</fullName>
    </submittedName>
</protein>
<dbReference type="InterPro" id="IPR036291">
    <property type="entry name" value="NAD(P)-bd_dom_sf"/>
</dbReference>
<evidence type="ECO:0000313" key="5">
    <source>
        <dbReference type="Proteomes" id="UP000037029"/>
    </source>
</evidence>
<keyword evidence="2" id="KW-0560">Oxidoreductase</keyword>
<dbReference type="PANTHER" id="PTHR24320">
    <property type="entry name" value="RETINOL DEHYDROGENASE"/>
    <property type="match status" value="1"/>
</dbReference>
<comment type="similarity">
    <text evidence="1">Belongs to the short-chain dehydrogenases/reductases (SDR) family.</text>
</comment>
<dbReference type="PANTHER" id="PTHR24320:SF274">
    <property type="entry name" value="CHAIN DEHYDROGENASE, PUTATIVE (AFU_ORTHOLOGUE AFUA_4G00440)-RELATED"/>
    <property type="match status" value="1"/>
</dbReference>
<sequence>MARIFITGSSTGLGLAAAQSLLAGGHDVVLHARNAERAAALAAQMPQALAIVTGDLSLLSETRDLADAVNAIGRMDAVIHNAALYGASGSGRTAEGHSVMTAVNLLAPYVLTACIERPERLVYMSSGLHRGGNAGLDDLDWTRRRWHPEQAYADSKLQIVAFAMAMTRRWPDVLSNAVDPGWVRTRMGGASAPVDIATGQATQSWLAASNDKAAQTSGGYWHAMRREEPAVPAASADHGDCLLTALQALTGVSIGQNG</sequence>
<reference evidence="4 5" key="1">
    <citation type="submission" date="2017-04" db="EMBL/GenBank/DDBJ databases">
        <title>Characterization, genome and methylation analysis of a phthalic acid esters degrading strain Sphingobium yanoikuyae SHJ.</title>
        <authorList>
            <person name="Feng L."/>
        </authorList>
    </citation>
    <scope>NUCLEOTIDE SEQUENCE [LARGE SCALE GENOMIC DNA]</scope>
    <source>
        <strain evidence="4 5">SHJ</strain>
    </source>
</reference>
<proteinExistence type="inferred from homology"/>
<evidence type="ECO:0000313" key="3">
    <source>
        <dbReference type="EMBL" id="ATI80871.1"/>
    </source>
</evidence>
<dbReference type="GO" id="GO:0016491">
    <property type="term" value="F:oxidoreductase activity"/>
    <property type="evidence" value="ECO:0007669"/>
    <property type="project" value="UniProtKB-KW"/>
</dbReference>
<evidence type="ECO:0000313" key="4">
    <source>
        <dbReference type="EMBL" id="ATP20279.1"/>
    </source>
</evidence>
<dbReference type="InterPro" id="IPR002347">
    <property type="entry name" value="SDR_fam"/>
</dbReference>
<evidence type="ECO:0000256" key="2">
    <source>
        <dbReference type="ARBA" id="ARBA00023002"/>
    </source>
</evidence>
<dbReference type="Pfam" id="PF00106">
    <property type="entry name" value="adh_short"/>
    <property type="match status" value="1"/>
</dbReference>
<dbReference type="RefSeq" id="WP_048939471.1">
    <property type="nucleotide sequence ID" value="NZ_CP020925.1"/>
</dbReference>
<dbReference type="GeneID" id="57777823"/>
<dbReference type="KEGG" id="sya:A6768_13380"/>
<dbReference type="Gene3D" id="3.40.50.720">
    <property type="entry name" value="NAD(P)-binding Rossmann-like Domain"/>
    <property type="match status" value="1"/>
</dbReference>
<dbReference type="PRINTS" id="PR00081">
    <property type="entry name" value="GDHRDH"/>
</dbReference>
<dbReference type="SUPFAM" id="SSF51735">
    <property type="entry name" value="NAD(P)-binding Rossmann-fold domains"/>
    <property type="match status" value="1"/>
</dbReference>
<gene>
    <name evidence="3" type="ORF">A6768_13380</name>
    <name evidence="4" type="ORF">BV87_19055</name>
</gene>
<dbReference type="EMBL" id="CP020925">
    <property type="protein sequence ID" value="ATP20279.1"/>
    <property type="molecule type" value="Genomic_DNA"/>
</dbReference>
<name>A0A0J9CVE7_SPHYA</name>
<reference evidence="3 6" key="2">
    <citation type="submission" date="2017-10" db="EMBL/GenBank/DDBJ databases">
        <title>Sphingobium yanoikuyae S72.</title>
        <authorList>
            <person name="Sanchez E."/>
            <person name="Bustos P."/>
            <person name="Mendoza P."/>
            <person name="Guo X."/>
            <person name="Mendoza A."/>
        </authorList>
    </citation>
    <scope>NUCLEOTIDE SEQUENCE [LARGE SCALE GENOMIC DNA]</scope>
    <source>
        <strain evidence="3 6">S72</strain>
    </source>
</reference>
<dbReference type="EMBL" id="CP023741">
    <property type="protein sequence ID" value="ATI80871.1"/>
    <property type="molecule type" value="Genomic_DNA"/>
</dbReference>